<dbReference type="Pfam" id="PF04749">
    <property type="entry name" value="PLAC8"/>
    <property type="match status" value="1"/>
</dbReference>
<dbReference type="NCBIfam" id="TIGR01571">
    <property type="entry name" value="A_thal_Cys_rich"/>
    <property type="match status" value="1"/>
</dbReference>
<sequence>MSAEFSHGLFGCFDNLGICIVTYFVPCYTAGKNAEATGKSCVLYGLFYTCFPCIEGGMTRTAIREQKGIAGSLIGDIFLHLCCTLCALSQEAMEVTPQAMVRE</sequence>
<gene>
    <name evidence="2" type="ORF">OCTVUL_1B000193</name>
</gene>
<dbReference type="AlphaFoldDB" id="A0AA36F8U9"/>
<keyword evidence="3" id="KW-1185">Reference proteome</keyword>
<organism evidence="2 3">
    <name type="scientific">Octopus vulgaris</name>
    <name type="common">Common octopus</name>
    <dbReference type="NCBI Taxonomy" id="6645"/>
    <lineage>
        <taxon>Eukaryota</taxon>
        <taxon>Metazoa</taxon>
        <taxon>Spiralia</taxon>
        <taxon>Lophotrochozoa</taxon>
        <taxon>Mollusca</taxon>
        <taxon>Cephalopoda</taxon>
        <taxon>Coleoidea</taxon>
        <taxon>Octopodiformes</taxon>
        <taxon>Octopoda</taxon>
        <taxon>Incirrata</taxon>
        <taxon>Octopodidae</taxon>
        <taxon>Octopus</taxon>
    </lineage>
</organism>
<reference evidence="2" key="1">
    <citation type="submission" date="2023-08" db="EMBL/GenBank/DDBJ databases">
        <authorList>
            <person name="Alioto T."/>
            <person name="Alioto T."/>
            <person name="Gomez Garrido J."/>
        </authorList>
    </citation>
    <scope>NUCLEOTIDE SEQUENCE</scope>
</reference>
<proteinExistence type="inferred from homology"/>
<evidence type="ECO:0000313" key="2">
    <source>
        <dbReference type="EMBL" id="CAI9728722.1"/>
    </source>
</evidence>
<protein>
    <submittedName>
        <fullName evidence="2">Uncharacterized protein</fullName>
    </submittedName>
</protein>
<dbReference type="PANTHER" id="PTHR15907">
    <property type="entry name" value="DUF614 FAMILY PROTEIN-RELATED"/>
    <property type="match status" value="1"/>
</dbReference>
<dbReference type="InterPro" id="IPR006461">
    <property type="entry name" value="PLAC_motif_containing"/>
</dbReference>
<accession>A0AA36F8U9</accession>
<evidence type="ECO:0000256" key="1">
    <source>
        <dbReference type="ARBA" id="ARBA00009024"/>
    </source>
</evidence>
<comment type="similarity">
    <text evidence="1">Belongs to the cornifelin family.</text>
</comment>
<evidence type="ECO:0000313" key="3">
    <source>
        <dbReference type="Proteomes" id="UP001162480"/>
    </source>
</evidence>
<dbReference type="Proteomes" id="UP001162480">
    <property type="component" value="Chromosome 10"/>
</dbReference>
<name>A0AA36F8U9_OCTVU</name>
<dbReference type="EMBL" id="OX597823">
    <property type="protein sequence ID" value="CAI9728722.1"/>
    <property type="molecule type" value="Genomic_DNA"/>
</dbReference>